<evidence type="ECO:0000256" key="10">
    <source>
        <dbReference type="ARBA" id="ARBA00032441"/>
    </source>
</evidence>
<evidence type="ECO:0000256" key="9">
    <source>
        <dbReference type="ARBA" id="ARBA00022842"/>
    </source>
</evidence>
<accession>A0ABZ0ICK6</accession>
<name>A0ABZ0ICK6_9GAMM</name>
<keyword evidence="7" id="KW-0547">Nucleotide-binding</keyword>
<proteinExistence type="inferred from homology"/>
<evidence type="ECO:0000256" key="1">
    <source>
        <dbReference type="ARBA" id="ARBA00004496"/>
    </source>
</evidence>
<sequence>MSALFRDLQIYLETEAEVVDFGRALAGHLPLGTTLYLYGELGAGKTTLTRGIAWGLGHTGAVKSPTYTLVEPYGDLQKPLYHFDLYRLGDPEELEYMGIRDYFGGQSLVVVEWPERGGEFLPRADMEIRLAVKGQGRHVWVNAYSDIGVECLTAIRSVLGKSFESSVESGDAHN</sequence>
<comment type="similarity">
    <text evidence="2">Belongs to the TsaE family.</text>
</comment>
<keyword evidence="5" id="KW-0819">tRNA processing</keyword>
<dbReference type="NCBIfam" id="TIGR00150">
    <property type="entry name" value="T6A_YjeE"/>
    <property type="match status" value="1"/>
</dbReference>
<evidence type="ECO:0000256" key="6">
    <source>
        <dbReference type="ARBA" id="ARBA00022723"/>
    </source>
</evidence>
<evidence type="ECO:0000256" key="7">
    <source>
        <dbReference type="ARBA" id="ARBA00022741"/>
    </source>
</evidence>
<evidence type="ECO:0000256" key="3">
    <source>
        <dbReference type="ARBA" id="ARBA00019010"/>
    </source>
</evidence>
<dbReference type="PANTHER" id="PTHR33540:SF2">
    <property type="entry name" value="TRNA THREONYLCARBAMOYLADENOSINE BIOSYNTHESIS PROTEIN TSAE"/>
    <property type="match status" value="1"/>
</dbReference>
<keyword evidence="4" id="KW-0963">Cytoplasm</keyword>
<evidence type="ECO:0000256" key="5">
    <source>
        <dbReference type="ARBA" id="ARBA00022694"/>
    </source>
</evidence>
<comment type="subcellular location">
    <subcellularLocation>
        <location evidence="1">Cytoplasm</location>
    </subcellularLocation>
</comment>
<keyword evidence="8" id="KW-0067">ATP-binding</keyword>
<evidence type="ECO:0000256" key="2">
    <source>
        <dbReference type="ARBA" id="ARBA00007599"/>
    </source>
</evidence>
<dbReference type="InterPro" id="IPR027417">
    <property type="entry name" value="P-loop_NTPase"/>
</dbReference>
<gene>
    <name evidence="11" type="primary">tsaE</name>
    <name evidence="11" type="ORF">R0137_16555</name>
</gene>
<dbReference type="Gene3D" id="3.40.50.300">
    <property type="entry name" value="P-loop containing nucleotide triphosphate hydrolases"/>
    <property type="match status" value="1"/>
</dbReference>
<dbReference type="PANTHER" id="PTHR33540">
    <property type="entry name" value="TRNA THREONYLCARBAMOYLADENOSINE BIOSYNTHESIS PROTEIN TSAE"/>
    <property type="match status" value="1"/>
</dbReference>
<dbReference type="Proteomes" id="UP001626549">
    <property type="component" value="Chromosome"/>
</dbReference>
<keyword evidence="9" id="KW-0460">Magnesium</keyword>
<protein>
    <recommendedName>
        <fullName evidence="3">tRNA threonylcarbamoyladenosine biosynthesis protein TsaE</fullName>
    </recommendedName>
    <alternativeName>
        <fullName evidence="10">t(6)A37 threonylcarbamoyladenosine biosynthesis protein TsaE</fullName>
    </alternativeName>
</protein>
<keyword evidence="6" id="KW-0479">Metal-binding</keyword>
<dbReference type="Pfam" id="PF02367">
    <property type="entry name" value="TsaE"/>
    <property type="match status" value="1"/>
</dbReference>
<evidence type="ECO:0000313" key="12">
    <source>
        <dbReference type="Proteomes" id="UP001626549"/>
    </source>
</evidence>
<evidence type="ECO:0000313" key="11">
    <source>
        <dbReference type="EMBL" id="WOJ96835.1"/>
    </source>
</evidence>
<dbReference type="SUPFAM" id="SSF52540">
    <property type="entry name" value="P-loop containing nucleoside triphosphate hydrolases"/>
    <property type="match status" value="1"/>
</dbReference>
<dbReference type="RefSeq" id="WP_407327527.1">
    <property type="nucleotide sequence ID" value="NZ_CP136865.1"/>
</dbReference>
<keyword evidence="12" id="KW-1185">Reference proteome</keyword>
<evidence type="ECO:0000256" key="4">
    <source>
        <dbReference type="ARBA" id="ARBA00022490"/>
    </source>
</evidence>
<dbReference type="InterPro" id="IPR003442">
    <property type="entry name" value="T6A_TsaE"/>
</dbReference>
<reference evidence="11 12" key="1">
    <citation type="submission" date="2023-10" db="EMBL/GenBank/DDBJ databases">
        <title>Two novel species belonging to the OM43/NOR5 clade.</title>
        <authorList>
            <person name="Park M."/>
        </authorList>
    </citation>
    <scope>NUCLEOTIDE SEQUENCE [LARGE SCALE GENOMIC DNA]</scope>
    <source>
        <strain evidence="11 12">IMCC45268</strain>
    </source>
</reference>
<organism evidence="11 12">
    <name type="scientific">Congregibacter brevis</name>
    <dbReference type="NCBI Taxonomy" id="3081201"/>
    <lineage>
        <taxon>Bacteria</taxon>
        <taxon>Pseudomonadati</taxon>
        <taxon>Pseudomonadota</taxon>
        <taxon>Gammaproteobacteria</taxon>
        <taxon>Cellvibrionales</taxon>
        <taxon>Halieaceae</taxon>
        <taxon>Congregibacter</taxon>
    </lineage>
</organism>
<dbReference type="EMBL" id="CP136865">
    <property type="protein sequence ID" value="WOJ96835.1"/>
    <property type="molecule type" value="Genomic_DNA"/>
</dbReference>
<evidence type="ECO:0000256" key="8">
    <source>
        <dbReference type="ARBA" id="ARBA00022840"/>
    </source>
</evidence>